<comment type="caution">
    <text evidence="1">The sequence shown here is derived from an EMBL/GenBank/DDBJ whole genome shotgun (WGS) entry which is preliminary data.</text>
</comment>
<name>A0A438I551_VITVI</name>
<protein>
    <submittedName>
        <fullName evidence="1">Uncharacterized protein</fullName>
    </submittedName>
</protein>
<dbReference type="EMBL" id="QGNW01000141">
    <property type="protein sequence ID" value="RVW91834.1"/>
    <property type="molecule type" value="Genomic_DNA"/>
</dbReference>
<gene>
    <name evidence="1" type="ORF">CK203_030269</name>
</gene>
<dbReference type="Proteomes" id="UP000288805">
    <property type="component" value="Unassembled WGS sequence"/>
</dbReference>
<dbReference type="AlphaFoldDB" id="A0A438I551"/>
<evidence type="ECO:0000313" key="2">
    <source>
        <dbReference type="Proteomes" id="UP000288805"/>
    </source>
</evidence>
<accession>A0A438I551</accession>
<sequence length="327" mass="38369">MKNMNWSLKKVKEKESSTHNSFIKESHILMQSFLLKSYMAGLMSKLELKKLENYYRWDFLCHLLEKMDFEQRWISWIDSVYALLDSWLWLITFLQGSKAPGDSLLLFLRFDYGSDELLHFCGVCYSVADVSEIFLAANVGVLAPLLWCKVDQLPSTYLEMKLGASFESGDGILGAWRTWTEQLCYLDVKHLEGFNQALLDKWHWRFPLERKSFWRKFIVGKFGEVEGDWTTSEVKDSYGLGLWIDIRKGWEEFFLRTIVRIGNGRHMSFWWDIWVGDSKLKDVFPTLFRIAAHKFATMADLWGGKGMEVVVGRCILEDLSKIGNWRR</sequence>
<organism evidence="1 2">
    <name type="scientific">Vitis vinifera</name>
    <name type="common">Grape</name>
    <dbReference type="NCBI Taxonomy" id="29760"/>
    <lineage>
        <taxon>Eukaryota</taxon>
        <taxon>Viridiplantae</taxon>
        <taxon>Streptophyta</taxon>
        <taxon>Embryophyta</taxon>
        <taxon>Tracheophyta</taxon>
        <taxon>Spermatophyta</taxon>
        <taxon>Magnoliopsida</taxon>
        <taxon>eudicotyledons</taxon>
        <taxon>Gunneridae</taxon>
        <taxon>Pentapetalae</taxon>
        <taxon>rosids</taxon>
        <taxon>Vitales</taxon>
        <taxon>Vitaceae</taxon>
        <taxon>Viteae</taxon>
        <taxon>Vitis</taxon>
    </lineage>
</organism>
<proteinExistence type="predicted"/>
<reference evidence="1 2" key="1">
    <citation type="journal article" date="2018" name="PLoS Genet.">
        <title>Population sequencing reveals clonal diversity and ancestral inbreeding in the grapevine cultivar Chardonnay.</title>
        <authorList>
            <person name="Roach M.J."/>
            <person name="Johnson D.L."/>
            <person name="Bohlmann J."/>
            <person name="van Vuuren H.J."/>
            <person name="Jones S.J."/>
            <person name="Pretorius I.S."/>
            <person name="Schmidt S.A."/>
            <person name="Borneman A.R."/>
        </authorList>
    </citation>
    <scope>NUCLEOTIDE SEQUENCE [LARGE SCALE GENOMIC DNA]</scope>
    <source>
        <strain evidence="2">cv. Chardonnay</strain>
        <tissue evidence="1">Leaf</tissue>
    </source>
</reference>
<evidence type="ECO:0000313" key="1">
    <source>
        <dbReference type="EMBL" id="RVW91834.1"/>
    </source>
</evidence>